<dbReference type="Gene3D" id="2.60.40.4270">
    <property type="entry name" value="Listeria-Bacteroides repeat domain"/>
    <property type="match status" value="1"/>
</dbReference>
<dbReference type="InterPro" id="IPR008979">
    <property type="entry name" value="Galactose-bd-like_sf"/>
</dbReference>
<sequence>MQIRCLDKGKEKERHAVEHVSLFLFFDTNVLAVIITIFGQTKINQKLIIYSMKKTLLVLVILVSIFNFSLSAINLDDLEKQDKKEQTNNSQKYVKIELESIPTAEERKALETRGIFLVRYISGTTYYAIVEKKQTLQKTKSRTNDIVSEVSTIDAKSKLDSYLKKGEIPEHAIVSEGVVRIIVAYFPDTDLSLIGSYIKDKKLKDFELYKAFKMFNISIPFDLVIDLASQSWVRKIECISPPYEFNNIEARTMNRAELLSYTGIGGRGLTGEGMNVGIWDANVEGHPDLGKRLHTQEFTSSNSHGQHVAGTMVGSGLLNIRARGMAPEAEVYTWNFQNGNTQAEMLRGIQEFDIAITQNSYGISNKLYCETPSEYRMNDEQLDWLVNKFSYVTHVFSAGNDQYICPDQGPYRTSTKRVKNAILVGAVDKYTNMSDFSSWGPMDDGRILPHVVANGTDILSTVYNNSYEQEDWQGTSMACPAISGLTTLLYQRYKQINGGENPLSSLIKGALLNTAEDLGNKGPDYQFGFGRADGEKAIEILEKKQYFIGRLTHEQSNSYDITIPAGATELSVMLVWNDVEGTAGDKALINDLDLKVINGGSITYPWILNPAIPEEPAIKAVDRLNNQEQVTIENPNTSYTIKIEGYKIPGEEQEYAVVYSYKMPELRMIYPNGGEVFSPGEKIMVRWNSIGYNGNQKLELSTDGGATFQTLEAEVAAGKHDVLFDVPATITDKAILRVTQGGTMDVSDLPFVIMGTPQNLKLTNSPCSVSGWNLGWDAVDGAVKYKILRANPAEETYSIIGESASLSFELPNLSTAEMNIYTVKAVDASGIESERAIAVIADNSGTLPITPTALPFMETFEQTPSSYIEIDKGVNVKQEYVQLGSSSDPTSKSKALSFAGDSELTTSWNSTDVYANKANVAEAKICNIDATNITGNLWLRFGSVIQTTTPGNANFRVLINGNPVANNIGRVNIDSTPKGQTVQYYDLSDYVGQEFSVSIQTAVRDTEDQVIFAYIYILEAKNDVGITNMIVPAHSGNLTADEKVSISIKNNDGEDISNVPVKLYLEGQLVAEEVVAGPIPAFKTLDYTFARGVDLTIPNKLYEIKAETALKGDINESNDIMIKNTANFGDYYRIPPYENYMPVEKTITSEIIKFTDDGAKVLNYSDNFQGGVVFKPQTAGARVKLKFTEFNTHPNDKVIIHDGPYVSSPILAVLSGNMTTPMEFIADNYSNEFLVVFESTGTNNETGWLAEVSETTEEPTNNFVNNTFSLERIDNSNGYFTEPQTIYIEVVNNSNNAQTNVEVQYRVDKGDWNTETISSIPAGQAVKYGFTKKADITVSQKRYFIEAQVLNEDVDLEDNETSKFITNDRYCVSRVGSYSYKPAIFIKQVAKDKVLHETSSKNAESNVPQYFRDVIFEVYKNKDDDKLEVTVSAVELGALALWVDWNNDGDFEDGSEAIGEIAVSQGVNTHSIPISIPASVGEGNYNIRLRVASTPNITVCKDDGYGINGEVEDYTIKVVNEYPYPTDLSIEGTNLKSGNGLTDSELVKVTILNNGTETVNEFEVAYKINGGSEVKETVSTAIVPNASIEYTFTAEANLSAGGPYKIELYTILDKDDNSENDKLVVDITNEVPASDGFYALDFDGKDDLVNLGSLNDTNLESFTLETWMNPKTAGGYGSVGFGRLFEGKGATVFLVATHNFYPENSIVISSIGDGTFMSPANTVNYNVWQHIAISFDATTQTVKLFVNGQETPLTAYKPITTAPEDNTTNELYVGNRQDLQRAFNGMLDEVRVWNIVKNQTDIQSGMYAHQKGAANLVAEFSFDEGYYNTKVYSDKLQGTIMNAESLDDSEQSIWVEPTDLLYTIHYPEQVIDWEVNDYKWGTEVEQGTDLTNMVGTFTPTWPNVVANVQGTAQISGVTSNDFTNSENTPVPFELATTVFGRDLQETYLLTIVEEKSTECELLSIEIPGVGFNPNPITQQMTFEVDETTDLTSLTTNFTVSNGATVWIGDKQIISGESLDFSKPIVFTVVAANGRATNEYSVVLKKKQTLTWAVGPNERVKTYGDVAFNLTAETSSENPVYYTSSDENILKIVLDEAQIKGVGTVSITANASEDNSTIGAEPITYTFTVNKKDLTITAEDKEVDYLEEIPELTMKFDGFAYSENEEVLDELPTISTTATLGSVAGKYDITLTGGTDDNYNYILNKGALTIKPTNAQEVTFEVAYEGNPEIGATITVDGREITTGANGKASIRLNPGTYSYSVVKDGRETFEGELTVVDTPVTETVPMMNLLPRFKITFKTDGNGTIDGPAIQQVKQGTDATPVTAKPKFGYVFDKWSDGTASATYIVKNVEAEATYTATFKAKTFTLQYHGGDHGTIEGQASQTVSYSQDATEVKVLAEQGYSFKQWSDGNTDNPRKDVNVGMDINVTAEYNKVYYAPYKQTFHGTEKPADWAITDNSGDGCVWEFKTKSEHYMAEPLKGSSPNSAVMDGYKCGYSTANRSSLISPLFDFSDNSTITLKFNHEFYNKYNNSQVGGLAYKIGSQDWVVFEKFDAQVANNTIYEKKIDAVAGQSNVQFSWTFADGSGYWTVDDIEIKATTAASEYEVVYRAGANGSLKNANPDGTVTATVAHGDDGPEVLAVADPGYAFYQWSDGNTDNPRKDKVVFELDVTAEFGKDCSLAIAKLPYLEDFNAKQEAPDCWEAPATAGNFTWEFGDMLIYSIPVKLGTTGNTAFFSSAKTNYGQEESADLISPEFDLSNYPVVYLSFMHHHEYYDTKSVVSVSYSLDKGDTWNVIKLWTGYTDQPEYFQQKVDEIAGQSSVILKWNSTTTWQFGWIIDDVELKTKPNYMLKYSVPAVKIGDDWVELGTIDGEWLQLVDEGEDGTSVKAIPANGYKFVQWSDGSTDNPRQDLDVTHTISVDAYFEKITSGTTHTLTYVAGTGGTISGTAIQTVKEGESGTAVEAIPDTGYEFVKWSDGSTDNPRTDTNVTMNINVTAEFMKITPSDKEFILDYRTDIGGTLYGTITQKVKEGESGTAVEAIPDTGYEFVQWSDGVMENPRVDAGITADITVSAEFKKLDLPTVTYPLTYVAGAGGTLSGTLSQTVEEGQDGTPVEAIADANHEFVKWSDGVTDNPRIDENVSRAINATAEFKETTTVADPSATFTLTYTTIAGGEFEKYAYPAVTEKVQSVKYGEDGAPIEAFAEHGYEFVKWSDGVTDNPRTDTNVTENITVQALFTLKMFTLSYDTDGNGTISGTTTQTVPYGKAGNPVEAIANPGYQFLEWSDGEVDNPRRDLIVFLNRTVTAIFREVDTPSSKYSLTYTADANGTISGEANQTVISGNSGTAVEAIPNTDYKFVKWSDGSTDNPRTDTDVRGDIDIEAIFVGVNEVFTLNYKDTYSLWGGTISGTAEQTVKGGENGTPVEAIPNPGRTFDGWSDGVLDNPRQDLLVMKDVGVYPKFGFLKTYYSLSYNAGLGGNVTGKTFQRITDMSGTASGTPVEAVANSGYEFVKWSDGRTENPRIDINVVESLAVEALFSQVATIELNYTVGEGGTLSGTTTQEVNSGDSGTPVEALPNIGYKFVQWSDGVTDNPRIDKDVTGEISVVAKFELETYSVVYDTDGNGIISGNKTQTVSYGSSSSEVTANANTDYEFWKWSDGRIDNPRSDENVTKDISVIATFKNIAVTEYTLTYIAGTGGTISGTATQTVEEGKSGSTVEALAGSGYEFVKWSDGVTDNPRTDADVSANISVTAEFELKTYTVTYNTDGNGTISGTATQTVSHGSSSTSVEALADSGYEFVKWSDGSTDNPRKDTNVTSDISVVAEFAEIVTPPTEYTLSYTAGNGGRISGEATQRVEKGESGSTVEAIAGSGYEFVKWSDGSTDNPRKDTNVTSDISVVAVFAEIVTPPTEYTLSYTAGNGGRISGEATQRVEKGESGSTVEAIAGSGYEFVKWSDGSTDNPRKDTNVTSDISVVAVFAEIVTPPTEYTLSYTAGNGGRISGEATQRVEKGESGSTVEAIADSGYEFVKWSDGSTDNPRKDTNVTSNISVVAEFSEIVTPPTEYTLSYTAGNGGRISGEATQTVEEGESGSTVEAIADSGYEFVKWSDGSTDNPRKDTNVTSDISVVAEFAEIVTPPIEYTLSYTAGNGGRISGEATQTVEEGESGSTVEAIAGSGYEFVKWSDGSTDNPRKDMNVTSDISVVAEFAEIVTPPTEYTLSYTAGNGGRISGEATQRVEKGESGSTVEAIADSGYEFVKWSDGSTDNPRKDTNVTSDISVVAEFSEIVTPPTEYTLSYTAGNGGRISGEASQTVEEGESGSTVEAIADSGYEFVKWSDGSTDNPRKDTNVTSDISVVAEFSEIVTPPTEYTLSYTAGNGGRISGEATQTVEEGESGSTVEAIADSGYEFVKWSDGSTDNPRKDMNVTSDISVVAEFGEILPKSFNYIKAPQIITPDGNGINDKWCLPDLEERLLSGISNIVRIFDKEGKEVYHKEDYMKDGECFDGDGLSDGLYYYVIEVEDGFKTKGFFYIIRKNP</sequence>
<dbReference type="InterPro" id="IPR000209">
    <property type="entry name" value="Peptidase_S8/S53_dom"/>
</dbReference>
<dbReference type="Pfam" id="PF13585">
    <property type="entry name" value="CHU_C"/>
    <property type="match status" value="1"/>
</dbReference>
<dbReference type="InterPro" id="IPR050131">
    <property type="entry name" value="Peptidase_S8_subtilisin-like"/>
</dbReference>
<dbReference type="SUPFAM" id="SSF52743">
    <property type="entry name" value="Subtilisin-like"/>
    <property type="match status" value="1"/>
</dbReference>
<comment type="similarity">
    <text evidence="1 7">Belongs to the peptidase S8 family.</text>
</comment>
<keyword evidence="5 7" id="KW-0720">Serine protease</keyword>
<evidence type="ECO:0000256" key="2">
    <source>
        <dbReference type="ARBA" id="ARBA00022670"/>
    </source>
</evidence>
<comment type="caution">
    <text evidence="10">The sequence shown here is derived from an EMBL/GenBank/DDBJ whole genome shotgun (WGS) entry which is preliminary data.</text>
</comment>
<dbReference type="EMBL" id="QENZ01000003">
    <property type="protein sequence ID" value="PVX52320.1"/>
    <property type="molecule type" value="Genomic_DNA"/>
</dbReference>
<dbReference type="PANTHER" id="PTHR43806:SF11">
    <property type="entry name" value="CEREVISIN-RELATED"/>
    <property type="match status" value="1"/>
</dbReference>
<feature type="transmembrane region" description="Helical" evidence="8">
    <location>
        <begin position="20"/>
        <end position="43"/>
    </location>
</feature>
<protein>
    <submittedName>
        <fullName evidence="10">List-Bact-rpt repeat protein</fullName>
    </submittedName>
</protein>
<name>A0A7L4URE2_BALHA</name>
<evidence type="ECO:0000313" key="10">
    <source>
        <dbReference type="EMBL" id="PVX52320.1"/>
    </source>
</evidence>
<feature type="active site" description="Charge relay system" evidence="7">
    <location>
        <position position="476"/>
    </location>
</feature>
<dbReference type="Pfam" id="PF18998">
    <property type="entry name" value="Flg_new_2"/>
    <property type="match status" value="24"/>
</dbReference>
<dbReference type="InterPro" id="IPR035914">
    <property type="entry name" value="Sperma_CUB_dom_sf"/>
</dbReference>
<keyword evidence="2 7" id="KW-0645">Protease</keyword>
<dbReference type="InterPro" id="IPR036852">
    <property type="entry name" value="Peptidase_S8/S53_dom_sf"/>
</dbReference>
<gene>
    <name evidence="10" type="ORF">C7377_0634</name>
</gene>
<dbReference type="PROSITE" id="PS51892">
    <property type="entry name" value="SUBTILASE"/>
    <property type="match status" value="1"/>
</dbReference>
<dbReference type="PANTHER" id="PTHR43806">
    <property type="entry name" value="PEPTIDASE S8"/>
    <property type="match status" value="1"/>
</dbReference>
<dbReference type="Gene3D" id="2.60.120.260">
    <property type="entry name" value="Galactose-binding domain-like"/>
    <property type="match status" value="1"/>
</dbReference>
<dbReference type="PROSITE" id="PS00138">
    <property type="entry name" value="SUBTILASE_SER"/>
    <property type="match status" value="1"/>
</dbReference>
<dbReference type="SUPFAM" id="SSF49899">
    <property type="entry name" value="Concanavalin A-like lectins/glucanases"/>
    <property type="match status" value="1"/>
</dbReference>
<keyword evidence="4 7" id="KW-0378">Hydrolase</keyword>
<keyword evidence="8" id="KW-0812">Transmembrane</keyword>
<dbReference type="InterPro" id="IPR013783">
    <property type="entry name" value="Ig-like_fold"/>
</dbReference>
<reference evidence="10 11" key="1">
    <citation type="submission" date="2018-05" db="EMBL/GenBank/DDBJ databases">
        <title>Genomic Encyclopedia of Type Strains, Phase IV (KMG-IV): sequencing the most valuable type-strain genomes for metagenomic binning, comparative biology and taxonomic classification.</title>
        <authorList>
            <person name="Goeker M."/>
        </authorList>
    </citation>
    <scope>NUCLEOTIDE SEQUENCE [LARGE SCALE GENOMIC DNA]</scope>
    <source>
        <strain evidence="10 11">DSM 28579</strain>
    </source>
</reference>
<dbReference type="Proteomes" id="UP000251835">
    <property type="component" value="Unassembled WGS sequence"/>
</dbReference>
<evidence type="ECO:0000256" key="3">
    <source>
        <dbReference type="ARBA" id="ARBA00022729"/>
    </source>
</evidence>
<keyword evidence="6" id="KW-1015">Disulfide bond</keyword>
<keyword evidence="8" id="KW-0472">Membrane</keyword>
<evidence type="ECO:0000259" key="9">
    <source>
        <dbReference type="SMART" id="SM00560"/>
    </source>
</evidence>
<keyword evidence="8" id="KW-1133">Transmembrane helix</keyword>
<evidence type="ECO:0000256" key="1">
    <source>
        <dbReference type="ARBA" id="ARBA00011073"/>
    </source>
</evidence>
<evidence type="ECO:0000256" key="8">
    <source>
        <dbReference type="SAM" id="Phobius"/>
    </source>
</evidence>
<organism evidence="10 11">
    <name type="scientific">Balneicella halophila</name>
    <dbReference type="NCBI Taxonomy" id="1537566"/>
    <lineage>
        <taxon>Bacteria</taxon>
        <taxon>Pseudomonadati</taxon>
        <taxon>Bacteroidota</taxon>
        <taxon>Bacteroidia</taxon>
        <taxon>Bacteroidales</taxon>
        <taxon>Balneicellaceae</taxon>
        <taxon>Balneicella</taxon>
    </lineage>
</organism>
<dbReference type="Gene3D" id="2.60.120.290">
    <property type="entry name" value="Spermadhesin, CUB domain"/>
    <property type="match status" value="1"/>
</dbReference>
<dbReference type="SMART" id="SM00560">
    <property type="entry name" value="LamGL"/>
    <property type="match status" value="1"/>
</dbReference>
<dbReference type="Gene3D" id="2.60.40.2340">
    <property type="match status" value="1"/>
</dbReference>
<dbReference type="Gene3D" id="2.60.40.10">
    <property type="entry name" value="Immunoglobulins"/>
    <property type="match status" value="1"/>
</dbReference>
<dbReference type="Pfam" id="PF20009">
    <property type="entry name" value="GEVED"/>
    <property type="match status" value="1"/>
</dbReference>
<dbReference type="InterPro" id="IPR041286">
    <property type="entry name" value="MBG_2"/>
</dbReference>
<dbReference type="InterPro" id="IPR000859">
    <property type="entry name" value="CUB_dom"/>
</dbReference>
<evidence type="ECO:0000256" key="4">
    <source>
        <dbReference type="ARBA" id="ARBA00022801"/>
    </source>
</evidence>
<feature type="domain" description="LamG-like jellyroll fold" evidence="9">
    <location>
        <begin position="1660"/>
        <end position="1800"/>
    </location>
</feature>
<dbReference type="InterPro" id="IPR044060">
    <property type="entry name" value="Bacterial_rp_domain"/>
</dbReference>
<evidence type="ECO:0000256" key="6">
    <source>
        <dbReference type="ARBA" id="ARBA00023157"/>
    </source>
</evidence>
<dbReference type="Gene3D" id="2.60.120.200">
    <property type="match status" value="1"/>
</dbReference>
<keyword evidence="11" id="KW-1185">Reference proteome</keyword>
<dbReference type="InterPro" id="IPR045474">
    <property type="entry name" value="GEVED"/>
</dbReference>
<evidence type="ECO:0000256" key="5">
    <source>
        <dbReference type="ARBA" id="ARBA00022825"/>
    </source>
</evidence>
<dbReference type="GO" id="GO:0004553">
    <property type="term" value="F:hydrolase activity, hydrolyzing O-glycosyl compounds"/>
    <property type="evidence" value="ECO:0007669"/>
    <property type="project" value="UniProtKB-ARBA"/>
</dbReference>
<dbReference type="InterPro" id="IPR042229">
    <property type="entry name" value="Listeria/Bacterioides_rpt_sf"/>
</dbReference>
<dbReference type="InterPro" id="IPR013320">
    <property type="entry name" value="ConA-like_dom_sf"/>
</dbReference>
<proteinExistence type="inferred from homology"/>
<dbReference type="GO" id="GO:0005615">
    <property type="term" value="C:extracellular space"/>
    <property type="evidence" value="ECO:0007669"/>
    <property type="project" value="TreeGrafter"/>
</dbReference>
<dbReference type="SUPFAM" id="SSF49785">
    <property type="entry name" value="Galactose-binding domain-like"/>
    <property type="match status" value="1"/>
</dbReference>
<dbReference type="SUPFAM" id="SSF49854">
    <property type="entry name" value="Spermadhesin, CUB domain"/>
    <property type="match status" value="1"/>
</dbReference>
<feature type="active site" description="Charge relay system" evidence="7">
    <location>
        <position position="304"/>
    </location>
</feature>
<keyword evidence="3" id="KW-0732">Signal</keyword>
<evidence type="ECO:0000313" key="11">
    <source>
        <dbReference type="Proteomes" id="UP000251835"/>
    </source>
</evidence>
<dbReference type="Gene3D" id="2.60.120.380">
    <property type="match status" value="1"/>
</dbReference>
<evidence type="ECO:0000256" key="7">
    <source>
        <dbReference type="PROSITE-ProRule" id="PRU01240"/>
    </source>
</evidence>
<dbReference type="Pfam" id="PF13385">
    <property type="entry name" value="Laminin_G_3"/>
    <property type="match status" value="1"/>
</dbReference>
<feature type="transmembrane region" description="Helical" evidence="8">
    <location>
        <begin position="55"/>
        <end position="75"/>
    </location>
</feature>
<dbReference type="GO" id="GO:0005975">
    <property type="term" value="P:carbohydrate metabolic process"/>
    <property type="evidence" value="ECO:0007669"/>
    <property type="project" value="UniProtKB-ARBA"/>
</dbReference>
<dbReference type="GO" id="GO:0006508">
    <property type="term" value="P:proteolysis"/>
    <property type="evidence" value="ECO:0007669"/>
    <property type="project" value="UniProtKB-KW"/>
</dbReference>
<dbReference type="Pfam" id="PF18676">
    <property type="entry name" value="MBG_2"/>
    <property type="match status" value="1"/>
</dbReference>
<dbReference type="Pfam" id="PF00082">
    <property type="entry name" value="Peptidase_S8"/>
    <property type="match status" value="1"/>
</dbReference>
<dbReference type="InterPro" id="IPR023828">
    <property type="entry name" value="Peptidase_S8_Ser-AS"/>
</dbReference>
<dbReference type="InterPro" id="IPR006558">
    <property type="entry name" value="LamG-like"/>
</dbReference>
<dbReference type="GO" id="GO:0004252">
    <property type="term" value="F:serine-type endopeptidase activity"/>
    <property type="evidence" value="ECO:0007669"/>
    <property type="project" value="UniProtKB-UniRule"/>
</dbReference>
<dbReference type="CDD" id="cd00041">
    <property type="entry name" value="CUB"/>
    <property type="match status" value="1"/>
</dbReference>
<accession>A0A7L4URE2</accession>
<dbReference type="Gene3D" id="3.40.50.200">
    <property type="entry name" value="Peptidase S8/S53 domain"/>
    <property type="match status" value="1"/>
</dbReference>
<feature type="active site" description="Charge relay system" evidence="7">
    <location>
        <position position="280"/>
    </location>
</feature>
<dbReference type="Gene3D" id="2.60.40.1120">
    <property type="entry name" value="Carboxypeptidase-like, regulatory domain"/>
    <property type="match status" value="1"/>
</dbReference>